<dbReference type="PROSITE" id="PS51257">
    <property type="entry name" value="PROKAR_LIPOPROTEIN"/>
    <property type="match status" value="1"/>
</dbReference>
<gene>
    <name evidence="1" type="ORF">DC366_15905</name>
</gene>
<protein>
    <recommendedName>
        <fullName evidence="3">Type IV secretion system protein DotC</fullName>
    </recommendedName>
</protein>
<dbReference type="Pfam" id="PF16932">
    <property type="entry name" value="T4SS_TraI"/>
    <property type="match status" value="1"/>
</dbReference>
<reference evidence="1 2" key="1">
    <citation type="submission" date="2018-04" db="EMBL/GenBank/DDBJ databases">
        <title>Pelagivirga bohaiensis gen. nov., sp. nov., a bacterium isolated from the Bohai Sea.</title>
        <authorList>
            <person name="Ji X."/>
        </authorList>
    </citation>
    <scope>NUCLEOTIDE SEQUENCE [LARGE SCALE GENOMIC DNA]</scope>
    <source>
        <strain evidence="1 2">BH-SD19</strain>
    </source>
</reference>
<evidence type="ECO:0000313" key="1">
    <source>
        <dbReference type="EMBL" id="PVA09081.1"/>
    </source>
</evidence>
<evidence type="ECO:0000313" key="2">
    <source>
        <dbReference type="Proteomes" id="UP000244446"/>
    </source>
</evidence>
<dbReference type="OrthoDB" id="7992122at2"/>
<dbReference type="EMBL" id="QCYH01000012">
    <property type="protein sequence ID" value="PVA09081.1"/>
    <property type="molecule type" value="Genomic_DNA"/>
</dbReference>
<keyword evidence="2" id="KW-1185">Reference proteome</keyword>
<name>A0A2T7G3T0_9RHOB</name>
<sequence>MRHCFKPLVPLLAVFVLAGCESLKPLGSELQEPDPIFIGGPDQYRSNRPPADFAEFSARTRRGNYETSVDEERYDLLREAAVSYSAQAGYQHRVWEVMRQLERDSPKLSRTFDFNRISYSAPRETGYILPPVVSRATAAINVDESGQSAVAADEFYRLEIPGRIVTIVPTWRDYLVIPLEEASDPDDDFLPQDKEEKQVFDRFAAEGWQAGVEQADEALALNFVRLKRDYLGMIEYRRMVQAGLVRELVIQSSERRSAGDGDELFIGERRVKIVSSARFVRDPSQWKPLQRRYAVTK</sequence>
<comment type="caution">
    <text evidence="1">The sequence shown here is derived from an EMBL/GenBank/DDBJ whole genome shotgun (WGS) entry which is preliminary data.</text>
</comment>
<dbReference type="InterPro" id="IPR031618">
    <property type="entry name" value="T4SS_TraI"/>
</dbReference>
<proteinExistence type="predicted"/>
<dbReference type="Proteomes" id="UP000244446">
    <property type="component" value="Unassembled WGS sequence"/>
</dbReference>
<dbReference type="AlphaFoldDB" id="A0A2T7G3T0"/>
<accession>A0A2T7G3T0</accession>
<organism evidence="1 2">
    <name type="scientific">Pelagivirga sediminicola</name>
    <dbReference type="NCBI Taxonomy" id="2170575"/>
    <lineage>
        <taxon>Bacteria</taxon>
        <taxon>Pseudomonadati</taxon>
        <taxon>Pseudomonadota</taxon>
        <taxon>Alphaproteobacteria</taxon>
        <taxon>Rhodobacterales</taxon>
        <taxon>Paracoccaceae</taxon>
        <taxon>Pelagivirga</taxon>
    </lineage>
</organism>
<evidence type="ECO:0008006" key="3">
    <source>
        <dbReference type="Google" id="ProtNLM"/>
    </source>
</evidence>